<evidence type="ECO:0000313" key="2">
    <source>
        <dbReference type="Proteomes" id="UP000240542"/>
    </source>
</evidence>
<dbReference type="AlphaFoldDB" id="A0A2P8CZ67"/>
<gene>
    <name evidence="1" type="ORF">CLV63_12382</name>
</gene>
<comment type="caution">
    <text evidence="1">The sequence shown here is derived from an EMBL/GenBank/DDBJ whole genome shotgun (WGS) entry which is preliminary data.</text>
</comment>
<name>A0A2P8CZ67_9ACTN</name>
<protein>
    <submittedName>
        <fullName evidence="1">Uncharacterized protein</fullName>
    </submittedName>
</protein>
<dbReference type="EMBL" id="PYGA01000023">
    <property type="protein sequence ID" value="PSK90253.1"/>
    <property type="molecule type" value="Genomic_DNA"/>
</dbReference>
<dbReference type="RefSeq" id="WP_170134325.1">
    <property type="nucleotide sequence ID" value="NZ_PYGA01000023.1"/>
</dbReference>
<reference evidence="1 2" key="1">
    <citation type="submission" date="2018-03" db="EMBL/GenBank/DDBJ databases">
        <title>Genomic Encyclopedia of Archaeal and Bacterial Type Strains, Phase II (KMG-II): from individual species to whole genera.</title>
        <authorList>
            <person name="Goeker M."/>
        </authorList>
    </citation>
    <scope>NUCLEOTIDE SEQUENCE [LARGE SCALE GENOMIC DNA]</scope>
    <source>
        <strain evidence="1 2">DSM 45312</strain>
    </source>
</reference>
<dbReference type="Proteomes" id="UP000240542">
    <property type="component" value="Unassembled WGS sequence"/>
</dbReference>
<keyword evidence="2" id="KW-1185">Reference proteome</keyword>
<evidence type="ECO:0000313" key="1">
    <source>
        <dbReference type="EMBL" id="PSK90253.1"/>
    </source>
</evidence>
<accession>A0A2P8CZ67</accession>
<organism evidence="1 2">
    <name type="scientific">Murinocardiopsis flavida</name>
    <dbReference type="NCBI Taxonomy" id="645275"/>
    <lineage>
        <taxon>Bacteria</taxon>
        <taxon>Bacillati</taxon>
        <taxon>Actinomycetota</taxon>
        <taxon>Actinomycetes</taxon>
        <taxon>Streptosporangiales</taxon>
        <taxon>Nocardiopsidaceae</taxon>
        <taxon>Murinocardiopsis</taxon>
    </lineage>
</organism>
<sequence length="48" mass="5383">MNDWTWEFLPDAENVVGGLEPQVKVDVERLAQSLADAASVKYIGQVHR</sequence>
<proteinExistence type="predicted"/>